<evidence type="ECO:0000259" key="1">
    <source>
        <dbReference type="SMART" id="SM00421"/>
    </source>
</evidence>
<dbReference type="Proteomes" id="UP001430755">
    <property type="component" value="Unassembled WGS sequence"/>
</dbReference>
<dbReference type="SUPFAM" id="SSF46894">
    <property type="entry name" value="C-terminal effector domain of the bipartite response regulators"/>
    <property type="match status" value="1"/>
</dbReference>
<keyword evidence="3" id="KW-1185">Reference proteome</keyword>
<feature type="domain" description="HTH luxR-type" evidence="1">
    <location>
        <begin position="75"/>
        <end position="132"/>
    </location>
</feature>
<dbReference type="EMBL" id="JAJMLW010000001">
    <property type="protein sequence ID" value="MCI2241354.1"/>
    <property type="molecule type" value="Genomic_DNA"/>
</dbReference>
<protein>
    <submittedName>
        <fullName evidence="2">LuxR C-terminal-related transcriptional regulator</fullName>
    </submittedName>
</protein>
<evidence type="ECO:0000313" key="3">
    <source>
        <dbReference type="Proteomes" id="UP001430755"/>
    </source>
</evidence>
<dbReference type="Gene3D" id="1.10.10.10">
    <property type="entry name" value="Winged helix-like DNA-binding domain superfamily/Winged helix DNA-binding domain"/>
    <property type="match status" value="1"/>
</dbReference>
<dbReference type="RefSeq" id="WP_242163438.1">
    <property type="nucleotide sequence ID" value="NZ_JAJMLW010000001.1"/>
</dbReference>
<dbReference type="Pfam" id="PF00196">
    <property type="entry name" value="GerE"/>
    <property type="match status" value="1"/>
</dbReference>
<reference evidence="2" key="1">
    <citation type="submission" date="2021-11" db="EMBL/GenBank/DDBJ databases">
        <title>A Novel Adlercreutzia Species, isolated from a Allomyrina dichotoma larva feces.</title>
        <authorList>
            <person name="Suh M.K."/>
        </authorList>
    </citation>
    <scope>NUCLEOTIDE SEQUENCE</scope>
    <source>
        <strain evidence="2">JBNU-10</strain>
    </source>
</reference>
<name>A0ABS9WEQ8_9ACTN</name>
<dbReference type="SMART" id="SM00421">
    <property type="entry name" value="HTH_LUXR"/>
    <property type="match status" value="1"/>
</dbReference>
<dbReference type="PRINTS" id="PR00038">
    <property type="entry name" value="HTHLUXR"/>
</dbReference>
<gene>
    <name evidence="2" type="ORF">LPT13_03180</name>
</gene>
<dbReference type="InterPro" id="IPR036388">
    <property type="entry name" value="WH-like_DNA-bd_sf"/>
</dbReference>
<dbReference type="CDD" id="cd06170">
    <property type="entry name" value="LuxR_C_like"/>
    <property type="match status" value="1"/>
</dbReference>
<accession>A0ABS9WEQ8</accession>
<organism evidence="2 3">
    <name type="scientific">Adlercreutzia faecimuris</name>
    <dbReference type="NCBI Taxonomy" id="2897341"/>
    <lineage>
        <taxon>Bacteria</taxon>
        <taxon>Bacillati</taxon>
        <taxon>Actinomycetota</taxon>
        <taxon>Coriobacteriia</taxon>
        <taxon>Eggerthellales</taxon>
        <taxon>Eggerthellaceae</taxon>
        <taxon>Adlercreutzia</taxon>
    </lineage>
</organism>
<proteinExistence type="predicted"/>
<dbReference type="InterPro" id="IPR000792">
    <property type="entry name" value="Tscrpt_reg_LuxR_C"/>
</dbReference>
<sequence length="150" mass="16887">MDENKVLERAALLYGAIPGYLLGDKSKEEVAHLLVDLIDSLDDIEYSRSGTPLYDVIDGNLPGRRKKSILALERRYDLTEREAHILRYLANERNPTYIANALGIAQATAKAHKYSIFKKLGIHSSEELRHLLEHYEEDDAEAAPSPVAQD</sequence>
<evidence type="ECO:0000313" key="2">
    <source>
        <dbReference type="EMBL" id="MCI2241354.1"/>
    </source>
</evidence>
<dbReference type="InterPro" id="IPR016032">
    <property type="entry name" value="Sig_transdc_resp-reg_C-effctor"/>
</dbReference>
<comment type="caution">
    <text evidence="2">The sequence shown here is derived from an EMBL/GenBank/DDBJ whole genome shotgun (WGS) entry which is preliminary data.</text>
</comment>